<dbReference type="EMBL" id="CADEPM010000004">
    <property type="protein sequence ID" value="CAB3404890.1"/>
    <property type="molecule type" value="Genomic_DNA"/>
</dbReference>
<feature type="region of interest" description="Disordered" evidence="3">
    <location>
        <begin position="991"/>
        <end position="1035"/>
    </location>
</feature>
<feature type="coiled-coil region" evidence="2">
    <location>
        <begin position="490"/>
        <end position="753"/>
    </location>
</feature>
<feature type="coiled-coil region" evidence="2">
    <location>
        <begin position="19"/>
        <end position="170"/>
    </location>
</feature>
<name>A0A8S1EU76_9PELO</name>
<proteinExistence type="predicted"/>
<evidence type="ECO:0000313" key="4">
    <source>
        <dbReference type="EMBL" id="CAB3404890.1"/>
    </source>
</evidence>
<feature type="coiled-coil region" evidence="2">
    <location>
        <begin position="844"/>
        <end position="899"/>
    </location>
</feature>
<accession>A0A8S1EU76</accession>
<protein>
    <submittedName>
        <fullName evidence="4">Uncharacterized protein</fullName>
    </submittedName>
</protein>
<dbReference type="AlphaFoldDB" id="A0A8S1EU76"/>
<evidence type="ECO:0000313" key="5">
    <source>
        <dbReference type="Proteomes" id="UP000494206"/>
    </source>
</evidence>
<dbReference type="Proteomes" id="UP000494206">
    <property type="component" value="Unassembled WGS sequence"/>
</dbReference>
<dbReference type="Gene3D" id="1.10.287.1490">
    <property type="match status" value="1"/>
</dbReference>
<keyword evidence="1 2" id="KW-0175">Coiled coil</keyword>
<sequence length="1035" mass="118900">MGGQQSTISETEPGYLDSLKSIQANNDALTLQLRDLRDLHTSDLEKFQARESELLSALSELTTEFHRNQMEIRQLNTELNSKNLEMQSLTEKLNGLQMEVDVTKQRLSNFEDEAKKMEEHLKNALDEEIKNRANAVQAEAERTKMANSTIERLKDELDMIKVEKQKLNEALSSFDQTHLLASVKNHELNENISSVMSCLEAAKQRIELLEVNLGNKEEHASRLSHQIDDLTKMLDTEKDMRMKTDERSKELCKQNEKNELEAAHLEKCNEIMEEIRKLQMDAVVDSAILNSFLQFSNFLASKSQRETITSLKDLWKKHGSLLSSLVKCDVTEFDSSAMFYDVLCRKLRHTNSAMSDDLNVLKAADGDPMEICKFFALVIEHMRKEDNLILKHILEQCSAHNVFNIESILHMFSHFDKLYENETVDDWWSILKSDDEPIFVSATPTSTRRTNLHRDMFTTPTNSARRIRSVCNTARRSPVVDAVDSPTMKFLRAEREAKRARKELADTEIKLDDAIAENSSLVSENMQLKKTIEDLRSSIAGERSDVARNEQRVEDLENRLKLKTAEAEKLTTSLDGARQNIKSLMSQLESAENEASQFADSLKSLQTDKDALLLQLRDLRDLHTSDLEKFQARESELLSALSELTTEFHRNQMEIRQLNTELNSKNLEMQSLTEKLNGLQMEVDVTKQRLSNFEDEAKKMEEHLKNALDEEIKNRANAVQAEAERTKMANSTIERLKDELDMIKVEKQKLNEALSSFDQTHLLASVKNHELNENISSVMSCLEAAKQRIELLEVNLGNKEEHASRLSHQIDDLTKMLDTEKDMRMKTDERSKELCKQNEKNELEAAHLEKCNEIMEEIRKLQETVKTLETDNKKLLERKEQLSNDLENEQRLVGNLNRLIGTHLNGNNNEMITTFDMAANYESLIDKELEMHESPKKVVTFGEYQVSKRESMPPGLKISCGSSSKRDSLASDTISRNSILRSSSRFDYSTDAFKTPMKPKPGEKIDFGKFNMIPETPGSEKKKNNRRKSIMKMFR</sequence>
<dbReference type="PANTHER" id="PTHR32083">
    <property type="entry name" value="CILIA AND FLAGELLA-ASSOCIATED PROTEIN 58-RELATED"/>
    <property type="match status" value="1"/>
</dbReference>
<comment type="caution">
    <text evidence="4">The sequence shown here is derived from an EMBL/GenBank/DDBJ whole genome shotgun (WGS) entry which is preliminary data.</text>
</comment>
<keyword evidence="5" id="KW-1185">Reference proteome</keyword>
<gene>
    <name evidence="4" type="ORF">CBOVIS_LOCUS7153</name>
</gene>
<organism evidence="4 5">
    <name type="scientific">Caenorhabditis bovis</name>
    <dbReference type="NCBI Taxonomy" id="2654633"/>
    <lineage>
        <taxon>Eukaryota</taxon>
        <taxon>Metazoa</taxon>
        <taxon>Ecdysozoa</taxon>
        <taxon>Nematoda</taxon>
        <taxon>Chromadorea</taxon>
        <taxon>Rhabditida</taxon>
        <taxon>Rhabditina</taxon>
        <taxon>Rhabditomorpha</taxon>
        <taxon>Rhabditoidea</taxon>
        <taxon>Rhabditidae</taxon>
        <taxon>Peloderinae</taxon>
        <taxon>Caenorhabditis</taxon>
    </lineage>
</organism>
<dbReference type="OrthoDB" id="5791508at2759"/>
<evidence type="ECO:0000256" key="2">
    <source>
        <dbReference type="SAM" id="Coils"/>
    </source>
</evidence>
<feature type="compositionally biased region" description="Basic residues" evidence="3">
    <location>
        <begin position="1023"/>
        <end position="1035"/>
    </location>
</feature>
<reference evidence="4 5" key="1">
    <citation type="submission" date="2020-04" db="EMBL/GenBank/DDBJ databases">
        <authorList>
            <person name="Laetsch R D."/>
            <person name="Stevens L."/>
            <person name="Kumar S."/>
            <person name="Blaxter L. M."/>
        </authorList>
    </citation>
    <scope>NUCLEOTIDE SEQUENCE [LARGE SCALE GENOMIC DNA]</scope>
</reference>
<evidence type="ECO:0000256" key="1">
    <source>
        <dbReference type="ARBA" id="ARBA00023054"/>
    </source>
</evidence>
<dbReference type="GO" id="GO:0005856">
    <property type="term" value="C:cytoskeleton"/>
    <property type="evidence" value="ECO:0007669"/>
    <property type="project" value="TreeGrafter"/>
</dbReference>
<dbReference type="PANTHER" id="PTHR32083:SF48">
    <property type="entry name" value="TRANS-GOLGI NETWORK-LOCALIZED SYP41-INTERACTING PROTEIN 1"/>
    <property type="match status" value="1"/>
</dbReference>
<evidence type="ECO:0000256" key="3">
    <source>
        <dbReference type="SAM" id="MobiDB-lite"/>
    </source>
</evidence>